<sequence>MPAPNSTSNHRSAQQAVEQGLLSRILTTLVQFCFFALATLLLAVVIEWVGMVFFWQAQGSSHSAGMLAQELTYLNSDFKRSALVAEPIEFARRCSANFYYYLFQKTGIERGIQWLANPAPQHNPQLHNWVKYAYHLSADYILAAITMTSVFAVRLAVLVLSVPAFVLLALVGIIDGLVQRDIRRWSGGRESAFVYHWAKKFILPSLTLPWMVYLAMPFSIHPNLIVLPFAVLLAVVVRVMTATFKKYL</sequence>
<keyword evidence="1" id="KW-1133">Transmembrane helix</keyword>
<evidence type="ECO:0008006" key="4">
    <source>
        <dbReference type="Google" id="ProtNLM"/>
    </source>
</evidence>
<keyword evidence="1" id="KW-0812">Transmembrane</keyword>
<dbReference type="NCBIfam" id="TIGR03747">
    <property type="entry name" value="conj_TIGR03747"/>
    <property type="match status" value="1"/>
</dbReference>
<evidence type="ECO:0000313" key="3">
    <source>
        <dbReference type="Proteomes" id="UP000195667"/>
    </source>
</evidence>
<dbReference type="Proteomes" id="UP000195667">
    <property type="component" value="Unassembled WGS sequence"/>
</dbReference>
<dbReference type="RefSeq" id="WP_087142784.1">
    <property type="nucleotide sequence ID" value="NZ_FUKI01000079.1"/>
</dbReference>
<reference evidence="3" key="1">
    <citation type="submission" date="2017-02" db="EMBL/GenBank/DDBJ databases">
        <authorList>
            <person name="Daims H."/>
        </authorList>
    </citation>
    <scope>NUCLEOTIDE SEQUENCE [LARGE SCALE GENOMIC DNA]</scope>
</reference>
<gene>
    <name evidence="2" type="ORF">CRENPOLYSF1_170068</name>
</gene>
<feature type="transmembrane region" description="Helical" evidence="1">
    <location>
        <begin position="29"/>
        <end position="55"/>
    </location>
</feature>
<proteinExistence type="predicted"/>
<evidence type="ECO:0000313" key="2">
    <source>
        <dbReference type="EMBL" id="SJM91035.1"/>
    </source>
</evidence>
<organism evidence="2 3">
    <name type="scientific">Crenothrix polyspora</name>
    <dbReference type="NCBI Taxonomy" id="360316"/>
    <lineage>
        <taxon>Bacteria</taxon>
        <taxon>Pseudomonadati</taxon>
        <taxon>Pseudomonadota</taxon>
        <taxon>Gammaproteobacteria</taxon>
        <taxon>Methylococcales</taxon>
        <taxon>Crenotrichaceae</taxon>
        <taxon>Crenothrix</taxon>
    </lineage>
</organism>
<dbReference type="Pfam" id="PF14348">
    <property type="entry name" value="DtrJ-like"/>
    <property type="match status" value="1"/>
</dbReference>
<keyword evidence="1" id="KW-0472">Membrane</keyword>
<accession>A0A1R4H454</accession>
<dbReference type="EMBL" id="FUKI01000079">
    <property type="protein sequence ID" value="SJM91035.1"/>
    <property type="molecule type" value="Genomic_DNA"/>
</dbReference>
<dbReference type="AlphaFoldDB" id="A0A1R4H454"/>
<dbReference type="InterPro" id="IPR022266">
    <property type="entry name" value="DtrJ-like"/>
</dbReference>
<feature type="transmembrane region" description="Helical" evidence="1">
    <location>
        <begin position="158"/>
        <end position="178"/>
    </location>
</feature>
<keyword evidence="3" id="KW-1185">Reference proteome</keyword>
<feature type="transmembrane region" description="Helical" evidence="1">
    <location>
        <begin position="198"/>
        <end position="218"/>
    </location>
</feature>
<name>A0A1R4H454_9GAMM</name>
<protein>
    <recommendedName>
        <fullName evidence="4">Integrating conjugative element membrane protein, PFL_4697 family</fullName>
    </recommendedName>
</protein>
<evidence type="ECO:0000256" key="1">
    <source>
        <dbReference type="SAM" id="Phobius"/>
    </source>
</evidence>
<feature type="transmembrane region" description="Helical" evidence="1">
    <location>
        <begin position="224"/>
        <end position="244"/>
    </location>
</feature>
<dbReference type="OrthoDB" id="8443503at2"/>